<dbReference type="InterPro" id="IPR036291">
    <property type="entry name" value="NAD(P)-bd_dom_sf"/>
</dbReference>
<dbReference type="PANTHER" id="PTHR43162">
    <property type="match status" value="1"/>
</dbReference>
<feature type="domain" description="NmrA-like" evidence="1">
    <location>
        <begin position="9"/>
        <end position="248"/>
    </location>
</feature>
<dbReference type="PANTHER" id="PTHR43162:SF1">
    <property type="entry name" value="PRESTALK A DIFFERENTIATION PROTEIN A"/>
    <property type="match status" value="1"/>
</dbReference>
<proteinExistence type="predicted"/>
<dbReference type="Gene3D" id="3.40.50.720">
    <property type="entry name" value="NAD(P)-binding Rossmann-like Domain"/>
    <property type="match status" value="1"/>
</dbReference>
<organism evidence="2 3">
    <name type="scientific">Pseudomonas citronellolis</name>
    <dbReference type="NCBI Taxonomy" id="53408"/>
    <lineage>
        <taxon>Bacteria</taxon>
        <taxon>Pseudomonadati</taxon>
        <taxon>Pseudomonadota</taxon>
        <taxon>Gammaproteobacteria</taxon>
        <taxon>Pseudomonadales</taxon>
        <taxon>Pseudomonadaceae</taxon>
        <taxon>Pseudomonas</taxon>
    </lineage>
</organism>
<dbReference type="Gene3D" id="3.90.25.10">
    <property type="entry name" value="UDP-galactose 4-epimerase, domain 1"/>
    <property type="match status" value="1"/>
</dbReference>
<dbReference type="Proteomes" id="UP001220662">
    <property type="component" value="Unassembled WGS sequence"/>
</dbReference>
<gene>
    <name evidence="2" type="ORF">P3W55_17295</name>
</gene>
<dbReference type="AlphaFoldDB" id="A0AAW6P9W1"/>
<name>A0AAW6P9W1_9PSED</name>
<comment type="caution">
    <text evidence="2">The sequence shown here is derived from an EMBL/GenBank/DDBJ whole genome shotgun (WGS) entry which is preliminary data.</text>
</comment>
<dbReference type="InterPro" id="IPR008030">
    <property type="entry name" value="NmrA-like"/>
</dbReference>
<evidence type="ECO:0000259" key="1">
    <source>
        <dbReference type="Pfam" id="PF05368"/>
    </source>
</evidence>
<evidence type="ECO:0000313" key="3">
    <source>
        <dbReference type="Proteomes" id="UP001220662"/>
    </source>
</evidence>
<dbReference type="InterPro" id="IPR051604">
    <property type="entry name" value="Ergot_Alk_Oxidoreductase"/>
</dbReference>
<accession>A0AAW6P9W1</accession>
<dbReference type="Pfam" id="PF05368">
    <property type="entry name" value="NmrA"/>
    <property type="match status" value="1"/>
</dbReference>
<protein>
    <submittedName>
        <fullName evidence="2">NmrA family NAD(P)-binding protein</fullName>
    </submittedName>
</protein>
<dbReference type="SUPFAM" id="SSF51735">
    <property type="entry name" value="NAD(P)-binding Rossmann-fold domains"/>
    <property type="match status" value="1"/>
</dbReference>
<evidence type="ECO:0000313" key="2">
    <source>
        <dbReference type="EMBL" id="MDF3843470.1"/>
    </source>
</evidence>
<reference evidence="2" key="1">
    <citation type="submission" date="2023-03" db="EMBL/GenBank/DDBJ databases">
        <title>Draft assemblies of triclosan tolerant bacteria isolated from returned activated sludge.</title>
        <authorList>
            <person name="Van Hamelsveld S."/>
        </authorList>
    </citation>
    <scope>NUCLEOTIDE SEQUENCE</scope>
    <source>
        <strain evidence="2">GW210015_S63</strain>
    </source>
</reference>
<dbReference type="EMBL" id="JARJLR010000281">
    <property type="protein sequence ID" value="MDF3843470.1"/>
    <property type="molecule type" value="Genomic_DNA"/>
</dbReference>
<dbReference type="RefSeq" id="WP_276215069.1">
    <property type="nucleotide sequence ID" value="NZ_JARJLR010000281.1"/>
</dbReference>
<sequence>MTYAPSPTLVTSANGNQGQRLVPRLIAAGHRVRACVHSSASADTLRRLGVQEVLVGDLANPAFIREAVRGVSSLYHIGPTLHPAEREMGFNIIDAAREEGVGHFVFSSVLHAITTDLVQHEIKRDIEEHLLSSGLEFTILQPANYMLPSRLKPVFEEGVFRLSWALERYQSMVDLDDVAEVAARVLTQPERHLAATYELVGPGRFTAYDIGRVLSGVLGTEIRVERIDMAAFVRARFGDGDPAAFAHRARVSQSIETRYSQHDFLGNPNVLGWLLGREATRFEDFVSREYAAYQAQK</sequence>